<organism evidence="1 2">
    <name type="scientific">Terriglobus albidus</name>
    <dbReference type="NCBI Taxonomy" id="1592106"/>
    <lineage>
        <taxon>Bacteria</taxon>
        <taxon>Pseudomonadati</taxon>
        <taxon>Acidobacteriota</taxon>
        <taxon>Terriglobia</taxon>
        <taxon>Terriglobales</taxon>
        <taxon>Acidobacteriaceae</taxon>
        <taxon>Terriglobus</taxon>
    </lineage>
</organism>
<evidence type="ECO:0000313" key="1">
    <source>
        <dbReference type="EMBL" id="QEE30172.1"/>
    </source>
</evidence>
<dbReference type="EMBL" id="CP042806">
    <property type="protein sequence ID" value="QEE30172.1"/>
    <property type="molecule type" value="Genomic_DNA"/>
</dbReference>
<dbReference type="RefSeq" id="WP_147649441.1">
    <property type="nucleotide sequence ID" value="NZ_CP042806.1"/>
</dbReference>
<reference evidence="1 2" key="1">
    <citation type="submission" date="2019-08" db="EMBL/GenBank/DDBJ databases">
        <title>Complete genome sequence of Terriglobus albidus strain ORNL.</title>
        <authorList>
            <person name="Podar M."/>
        </authorList>
    </citation>
    <scope>NUCLEOTIDE SEQUENCE [LARGE SCALE GENOMIC DNA]</scope>
    <source>
        <strain evidence="1 2">ORNL</strain>
    </source>
</reference>
<sequence length="157" mass="18321">MAVQTGRYTAQIEGDFVVFLIGMRINSLWAVHKWMPVTQTMPRMLKELYRQPELGFLRHEIFLGWRMLMTVQYWRTFDQLHAYAHARDHEHLPAWAEFNRRVVKSGAVGVFHETYLVKAGQYEAIYSDMPRFGLASAGQHVPAIGRLNTARERLQSD</sequence>
<evidence type="ECO:0000313" key="2">
    <source>
        <dbReference type="Proteomes" id="UP000321820"/>
    </source>
</evidence>
<dbReference type="InterPro" id="IPR025444">
    <property type="entry name" value="Monooxy_af470"/>
</dbReference>
<dbReference type="AlphaFoldDB" id="A0A5B9EDS6"/>
<protein>
    <submittedName>
        <fullName evidence="1">DUF4188 domain-containing protein</fullName>
    </submittedName>
</protein>
<accession>A0A5B9EDS6</accession>
<keyword evidence="2" id="KW-1185">Reference proteome</keyword>
<dbReference type="Proteomes" id="UP000321820">
    <property type="component" value="Chromosome"/>
</dbReference>
<gene>
    <name evidence="1" type="ORF">FTW19_20645</name>
</gene>
<proteinExistence type="predicted"/>
<dbReference type="KEGG" id="talb:FTW19_20645"/>
<name>A0A5B9EDS6_9BACT</name>
<dbReference type="OrthoDB" id="7566033at2"/>
<dbReference type="Pfam" id="PF13826">
    <property type="entry name" value="Monooxy_af470-like"/>
    <property type="match status" value="1"/>
</dbReference>